<sequence>LINFGRLSWPLLEQNSQINSTVMICMLWNIWKCRSARVCKHEDESNLKISRW</sequence>
<dbReference type="Proteomes" id="UP000095767">
    <property type="component" value="Unassembled WGS sequence"/>
</dbReference>
<gene>
    <name evidence="1" type="ORF">BAE44_0001773</name>
</gene>
<reference evidence="1 2" key="1">
    <citation type="submission" date="2016-09" db="EMBL/GenBank/DDBJ databases">
        <title>The draft genome of Dichanthelium oligosanthes: A C3 panicoid grass species.</title>
        <authorList>
            <person name="Studer A.J."/>
            <person name="Schnable J.C."/>
            <person name="Brutnell T.P."/>
        </authorList>
    </citation>
    <scope>NUCLEOTIDE SEQUENCE [LARGE SCALE GENOMIC DNA]</scope>
    <source>
        <strain evidence="2">cv. Kellogg 1175</strain>
        <tissue evidence="1">Leaf</tissue>
    </source>
</reference>
<dbReference type="AlphaFoldDB" id="A0A1E5WIK7"/>
<protein>
    <submittedName>
        <fullName evidence="1">Uncharacterized protein</fullName>
    </submittedName>
</protein>
<feature type="non-terminal residue" evidence="1">
    <location>
        <position position="1"/>
    </location>
</feature>
<comment type="caution">
    <text evidence="1">The sequence shown here is derived from an EMBL/GenBank/DDBJ whole genome shotgun (WGS) entry which is preliminary data.</text>
</comment>
<dbReference type="EMBL" id="LWDX02006318">
    <property type="protein sequence ID" value="OEL37208.1"/>
    <property type="molecule type" value="Genomic_DNA"/>
</dbReference>
<dbReference type="OrthoDB" id="667521at2759"/>
<evidence type="ECO:0000313" key="1">
    <source>
        <dbReference type="EMBL" id="OEL37208.1"/>
    </source>
</evidence>
<proteinExistence type="predicted"/>
<accession>A0A1E5WIK7</accession>
<name>A0A1E5WIK7_9POAL</name>
<organism evidence="1 2">
    <name type="scientific">Dichanthelium oligosanthes</name>
    <dbReference type="NCBI Taxonomy" id="888268"/>
    <lineage>
        <taxon>Eukaryota</taxon>
        <taxon>Viridiplantae</taxon>
        <taxon>Streptophyta</taxon>
        <taxon>Embryophyta</taxon>
        <taxon>Tracheophyta</taxon>
        <taxon>Spermatophyta</taxon>
        <taxon>Magnoliopsida</taxon>
        <taxon>Liliopsida</taxon>
        <taxon>Poales</taxon>
        <taxon>Poaceae</taxon>
        <taxon>PACMAD clade</taxon>
        <taxon>Panicoideae</taxon>
        <taxon>Panicodae</taxon>
        <taxon>Paniceae</taxon>
        <taxon>Dichantheliinae</taxon>
        <taxon>Dichanthelium</taxon>
    </lineage>
</organism>
<keyword evidence="2" id="KW-1185">Reference proteome</keyword>
<evidence type="ECO:0000313" key="2">
    <source>
        <dbReference type="Proteomes" id="UP000095767"/>
    </source>
</evidence>